<dbReference type="InterPro" id="IPR013538">
    <property type="entry name" value="ASHA1/2-like_C"/>
</dbReference>
<evidence type="ECO:0000313" key="3">
    <source>
        <dbReference type="EMBL" id="MDR7377700.1"/>
    </source>
</evidence>
<comment type="similarity">
    <text evidence="1">Belongs to the AHA1 family.</text>
</comment>
<feature type="domain" description="Activator of Hsp90 ATPase homologue 1/2-like C-terminal" evidence="2">
    <location>
        <begin position="16"/>
        <end position="145"/>
    </location>
</feature>
<dbReference type="SUPFAM" id="SSF55961">
    <property type="entry name" value="Bet v1-like"/>
    <property type="match status" value="1"/>
</dbReference>
<organism evidence="3 4">
    <name type="scientific">Rhodoferax ferrireducens</name>
    <dbReference type="NCBI Taxonomy" id="192843"/>
    <lineage>
        <taxon>Bacteria</taxon>
        <taxon>Pseudomonadati</taxon>
        <taxon>Pseudomonadota</taxon>
        <taxon>Betaproteobacteria</taxon>
        <taxon>Burkholderiales</taxon>
        <taxon>Comamonadaceae</taxon>
        <taxon>Rhodoferax</taxon>
    </lineage>
</organism>
<accession>A0ABU2C8N7</accession>
<dbReference type="Proteomes" id="UP001180487">
    <property type="component" value="Unassembled WGS sequence"/>
</dbReference>
<sequence length="146" mass="16210">MNETTAQVEKTIAVSDHKVWAALTTPVTFKKFFFGADVESDWEVGHPILMKGEFKGKKYADKGCIIAVDPRRRLSFSHWSAMSGKADVPENYHVVSFQLSPHGRQTEVTLTQSNLIGGATAADIQHRAEYEKNWASVLDGLAKLFA</sequence>
<evidence type="ECO:0000313" key="4">
    <source>
        <dbReference type="Proteomes" id="UP001180487"/>
    </source>
</evidence>
<dbReference type="Pfam" id="PF08327">
    <property type="entry name" value="AHSA1"/>
    <property type="match status" value="1"/>
</dbReference>
<dbReference type="InterPro" id="IPR023393">
    <property type="entry name" value="START-like_dom_sf"/>
</dbReference>
<dbReference type="Gene3D" id="3.30.530.20">
    <property type="match status" value="1"/>
</dbReference>
<dbReference type="EMBL" id="JAVDXT010000002">
    <property type="protein sequence ID" value="MDR7377700.1"/>
    <property type="molecule type" value="Genomic_DNA"/>
</dbReference>
<protein>
    <submittedName>
        <fullName evidence="3">Uncharacterized protein YndB with AHSA1/START domain</fullName>
    </submittedName>
</protein>
<evidence type="ECO:0000256" key="1">
    <source>
        <dbReference type="ARBA" id="ARBA00006817"/>
    </source>
</evidence>
<keyword evidence="4" id="KW-1185">Reference proteome</keyword>
<evidence type="ECO:0000259" key="2">
    <source>
        <dbReference type="Pfam" id="PF08327"/>
    </source>
</evidence>
<proteinExistence type="inferred from homology"/>
<comment type="caution">
    <text evidence="3">The sequence shown here is derived from an EMBL/GenBank/DDBJ whole genome shotgun (WGS) entry which is preliminary data.</text>
</comment>
<reference evidence="3 4" key="1">
    <citation type="submission" date="2023-07" db="EMBL/GenBank/DDBJ databases">
        <title>Sorghum-associated microbial communities from plants grown in Nebraska, USA.</title>
        <authorList>
            <person name="Schachtman D."/>
        </authorList>
    </citation>
    <scope>NUCLEOTIDE SEQUENCE [LARGE SCALE GENOMIC DNA]</scope>
    <source>
        <strain evidence="3 4">BE313</strain>
    </source>
</reference>
<name>A0ABU2C8N7_9BURK</name>
<dbReference type="RefSeq" id="WP_116603632.1">
    <property type="nucleotide sequence ID" value="NZ_JAVDXT010000002.1"/>
</dbReference>
<gene>
    <name evidence="3" type="ORF">J2X19_002379</name>
</gene>